<dbReference type="InterPro" id="IPR027417">
    <property type="entry name" value="P-loop_NTPase"/>
</dbReference>
<keyword evidence="2" id="KW-0597">Phosphoprotein</keyword>
<dbReference type="SMART" id="SM00382">
    <property type="entry name" value="AAA"/>
    <property type="match status" value="2"/>
</dbReference>
<feature type="domain" description="KaiC" evidence="8">
    <location>
        <begin position="254"/>
        <end position="487"/>
    </location>
</feature>
<dbReference type="PANTHER" id="PTHR42926:SF1">
    <property type="entry name" value="CIRCADIAN CLOCK OSCILLATOR PROTEIN KAIC 1"/>
    <property type="match status" value="1"/>
</dbReference>
<proteinExistence type="predicted"/>
<keyword evidence="10" id="KW-1185">Reference proteome</keyword>
<dbReference type="EC" id="2.7.11.1" evidence="1"/>
<keyword evidence="6" id="KW-0378">Hydrolase</keyword>
<dbReference type="InterPro" id="IPR003593">
    <property type="entry name" value="AAA+_ATPase"/>
</dbReference>
<keyword evidence="4" id="KW-0677">Repeat</keyword>
<dbReference type="InterPro" id="IPR010624">
    <property type="entry name" value="KaiC_dom"/>
</dbReference>
<dbReference type="InterPro" id="IPR051347">
    <property type="entry name" value="Circadian_clock_KaiC-rel"/>
</dbReference>
<feature type="domain" description="KaiC" evidence="8">
    <location>
        <begin position="8"/>
        <end position="253"/>
    </location>
</feature>
<gene>
    <name evidence="9" type="primary">kaiC</name>
    <name evidence="9" type="ORF">GCM10023191_017840</name>
</gene>
<dbReference type="InterPro" id="IPR030665">
    <property type="entry name" value="KaiC"/>
</dbReference>
<dbReference type="NCBIfam" id="NF006799">
    <property type="entry name" value="PRK09302.1"/>
    <property type="match status" value="1"/>
</dbReference>
<dbReference type="PIRSF" id="PIRSF039117">
    <property type="entry name" value="KaiC"/>
    <property type="match status" value="1"/>
</dbReference>
<accession>A0ABP8PJV3</accession>
<dbReference type="EMBL" id="BAABHF010000013">
    <property type="protein sequence ID" value="GAA4488455.1"/>
    <property type="molecule type" value="Genomic_DNA"/>
</dbReference>
<protein>
    <recommendedName>
        <fullName evidence="1">non-specific serine/threonine protein kinase</fullName>
        <ecNumber evidence="1">2.7.11.1</ecNumber>
    </recommendedName>
</protein>
<evidence type="ECO:0000256" key="2">
    <source>
        <dbReference type="ARBA" id="ARBA00022553"/>
    </source>
</evidence>
<evidence type="ECO:0000256" key="6">
    <source>
        <dbReference type="ARBA" id="ARBA00022801"/>
    </source>
</evidence>
<dbReference type="Proteomes" id="UP001500503">
    <property type="component" value="Unassembled WGS sequence"/>
</dbReference>
<name>A0ABP8PJV3_9ACTN</name>
<feature type="compositionally biased region" description="Gly residues" evidence="7">
    <location>
        <begin position="509"/>
        <end position="521"/>
    </location>
</feature>
<dbReference type="RefSeq" id="WP_345459875.1">
    <property type="nucleotide sequence ID" value="NZ_BAABHF010000013.1"/>
</dbReference>
<sequence length="521" mass="55616">MTARAPIERLPTGISGFDDIAGGGLPKGRPALVTGTTGSGKTFFAVEFLARGILLFGQPGVFVTAEETADSIRRSAASVGFDVEAWEREGRWVFVDASPLDGEEAPVRTVGAYDFGALMARIDHAIRRSEARRVAFDSFSSIIGRFDDVGVMRRELVHIVAGLKALGVTLVLTSERSDEHDGISRYGVEEFVLDNVIVLRNVLRDERRRRTVEIVKFRGLPHRTGEWLFTIDSREGFVVIPLGVARPPTRASTVRVSTGNAGLDEMVGGGLFKDAIALLTGPAGVGKTLTGLNFACGAGADERCLYCTFDQTRDQLVRDAAGWGLDLDAMEAAGRLRVFADSPESASPEEHFMHLRHAVADYAPSRLVIDTLSSLERVVSTRSLLDFVLALTALVRDREITTLITAAYTGQSPPGGPPSGGIDIARVTDVTIMLRYVERIGDIQRAIAVLQARGSGHDHAIRQVTIDAAGMHIGDPLPRVAHVLSGSAALTEQPPWPAAPDAAVREPAGGTGAAGGEQVGP</sequence>
<evidence type="ECO:0000256" key="5">
    <source>
        <dbReference type="ARBA" id="ARBA00022777"/>
    </source>
</evidence>
<evidence type="ECO:0000313" key="9">
    <source>
        <dbReference type="EMBL" id="GAA4488455.1"/>
    </source>
</evidence>
<comment type="caution">
    <text evidence="9">The sequence shown here is derived from an EMBL/GenBank/DDBJ whole genome shotgun (WGS) entry which is preliminary data.</text>
</comment>
<evidence type="ECO:0000256" key="3">
    <source>
        <dbReference type="ARBA" id="ARBA00022679"/>
    </source>
</evidence>
<evidence type="ECO:0000259" key="8">
    <source>
        <dbReference type="PROSITE" id="PS51146"/>
    </source>
</evidence>
<keyword evidence="3" id="KW-0808">Transferase</keyword>
<dbReference type="Gene3D" id="3.40.50.300">
    <property type="entry name" value="P-loop containing nucleotide triphosphate hydrolases"/>
    <property type="match status" value="2"/>
</dbReference>
<dbReference type="InterPro" id="IPR014774">
    <property type="entry name" value="KaiC-like_dom"/>
</dbReference>
<dbReference type="SUPFAM" id="SSF52540">
    <property type="entry name" value="P-loop containing nucleoside triphosphate hydrolases"/>
    <property type="match status" value="2"/>
</dbReference>
<evidence type="ECO:0000256" key="4">
    <source>
        <dbReference type="ARBA" id="ARBA00022737"/>
    </source>
</evidence>
<evidence type="ECO:0000256" key="7">
    <source>
        <dbReference type="SAM" id="MobiDB-lite"/>
    </source>
</evidence>
<keyword evidence="5" id="KW-0418">Kinase</keyword>
<reference evidence="10" key="1">
    <citation type="journal article" date="2019" name="Int. J. Syst. Evol. Microbiol.">
        <title>The Global Catalogue of Microorganisms (GCM) 10K type strain sequencing project: providing services to taxonomists for standard genome sequencing and annotation.</title>
        <authorList>
            <consortium name="The Broad Institute Genomics Platform"/>
            <consortium name="The Broad Institute Genome Sequencing Center for Infectious Disease"/>
            <person name="Wu L."/>
            <person name="Ma J."/>
        </authorList>
    </citation>
    <scope>NUCLEOTIDE SEQUENCE [LARGE SCALE GENOMIC DNA]</scope>
    <source>
        <strain evidence="10">JCM 17933</strain>
    </source>
</reference>
<evidence type="ECO:0000256" key="1">
    <source>
        <dbReference type="ARBA" id="ARBA00012513"/>
    </source>
</evidence>
<evidence type="ECO:0000313" key="10">
    <source>
        <dbReference type="Proteomes" id="UP001500503"/>
    </source>
</evidence>
<dbReference type="PROSITE" id="PS51146">
    <property type="entry name" value="KAIC"/>
    <property type="match status" value="2"/>
</dbReference>
<feature type="region of interest" description="Disordered" evidence="7">
    <location>
        <begin position="491"/>
        <end position="521"/>
    </location>
</feature>
<organism evidence="9 10">
    <name type="scientific">Actinoallomurus oryzae</name>
    <dbReference type="NCBI Taxonomy" id="502180"/>
    <lineage>
        <taxon>Bacteria</taxon>
        <taxon>Bacillati</taxon>
        <taxon>Actinomycetota</taxon>
        <taxon>Actinomycetes</taxon>
        <taxon>Streptosporangiales</taxon>
        <taxon>Thermomonosporaceae</taxon>
        <taxon>Actinoallomurus</taxon>
    </lineage>
</organism>
<dbReference type="Pfam" id="PF06745">
    <property type="entry name" value="ATPase"/>
    <property type="match status" value="2"/>
</dbReference>
<dbReference type="PANTHER" id="PTHR42926">
    <property type="match status" value="1"/>
</dbReference>